<keyword evidence="10" id="KW-1185">Reference proteome</keyword>
<feature type="non-terminal residue" evidence="9">
    <location>
        <position position="1"/>
    </location>
</feature>
<sequence length="121" mass="14078">RRHVQWATIYYAIPLALNTEAILHSNNTRDMESDRHAGIVTLAILIGRTASHVLYAFLLFSPYILFVVLGLRHTIWFLLPLVTLPEAFRIEKEFRSHETIQKVPKKTAKLNLFFGFLYSHK</sequence>
<keyword evidence="3" id="KW-0637">Prenyltransferase</keyword>
<dbReference type="InterPro" id="IPR026046">
    <property type="entry name" value="UBIAD1"/>
</dbReference>
<dbReference type="InterPro" id="IPR000537">
    <property type="entry name" value="UbiA_prenyltransferase"/>
</dbReference>
<dbReference type="PANTHER" id="PTHR13929">
    <property type="entry name" value="1,4-DIHYDROXY-2-NAPHTHOATE OCTAPRENYLTRANSFERASE"/>
    <property type="match status" value="1"/>
</dbReference>
<reference evidence="9" key="2">
    <citation type="submission" date="2023-05" db="EMBL/GenBank/DDBJ databases">
        <authorList>
            <person name="Fouks B."/>
        </authorList>
    </citation>
    <scope>NUCLEOTIDE SEQUENCE</scope>
    <source>
        <strain evidence="9">Stay&amp;Tobe</strain>
        <tissue evidence="9">Testes</tissue>
    </source>
</reference>
<name>A0AAD7Z6W8_DIPPU</name>
<evidence type="ECO:0000256" key="7">
    <source>
        <dbReference type="ARBA" id="ARBA00023136"/>
    </source>
</evidence>
<keyword evidence="7 8" id="KW-0472">Membrane</keyword>
<feature type="non-terminal residue" evidence="9">
    <location>
        <position position="121"/>
    </location>
</feature>
<dbReference type="GO" id="GO:0009234">
    <property type="term" value="P:menaquinone biosynthetic process"/>
    <property type="evidence" value="ECO:0007669"/>
    <property type="project" value="TreeGrafter"/>
</dbReference>
<dbReference type="GO" id="GO:0005783">
    <property type="term" value="C:endoplasmic reticulum"/>
    <property type="evidence" value="ECO:0007669"/>
    <property type="project" value="TreeGrafter"/>
</dbReference>
<feature type="transmembrane region" description="Helical" evidence="8">
    <location>
        <begin position="63"/>
        <end position="84"/>
    </location>
</feature>
<dbReference type="GO" id="GO:0000139">
    <property type="term" value="C:Golgi membrane"/>
    <property type="evidence" value="ECO:0007669"/>
    <property type="project" value="TreeGrafter"/>
</dbReference>
<evidence type="ECO:0000256" key="8">
    <source>
        <dbReference type="SAM" id="Phobius"/>
    </source>
</evidence>
<dbReference type="Pfam" id="PF01040">
    <property type="entry name" value="UbiA"/>
    <property type="match status" value="1"/>
</dbReference>
<keyword evidence="5 8" id="KW-0812">Transmembrane</keyword>
<organism evidence="9 10">
    <name type="scientific">Diploptera punctata</name>
    <name type="common">Pacific beetle cockroach</name>
    <dbReference type="NCBI Taxonomy" id="6984"/>
    <lineage>
        <taxon>Eukaryota</taxon>
        <taxon>Metazoa</taxon>
        <taxon>Ecdysozoa</taxon>
        <taxon>Arthropoda</taxon>
        <taxon>Hexapoda</taxon>
        <taxon>Insecta</taxon>
        <taxon>Pterygota</taxon>
        <taxon>Neoptera</taxon>
        <taxon>Polyneoptera</taxon>
        <taxon>Dictyoptera</taxon>
        <taxon>Blattodea</taxon>
        <taxon>Blaberoidea</taxon>
        <taxon>Blaberidae</taxon>
        <taxon>Diplopterinae</taxon>
        <taxon>Diploptera</taxon>
    </lineage>
</organism>
<comment type="subcellular location">
    <subcellularLocation>
        <location evidence="1">Membrane</location>
        <topology evidence="1">Multi-pass membrane protein</topology>
    </subcellularLocation>
</comment>
<keyword evidence="4" id="KW-0808">Transferase</keyword>
<evidence type="ECO:0000313" key="9">
    <source>
        <dbReference type="EMBL" id="KAJ9575049.1"/>
    </source>
</evidence>
<dbReference type="GO" id="GO:0042371">
    <property type="term" value="P:vitamin K biosynthetic process"/>
    <property type="evidence" value="ECO:0007669"/>
    <property type="project" value="TreeGrafter"/>
</dbReference>
<dbReference type="Proteomes" id="UP001233999">
    <property type="component" value="Unassembled WGS sequence"/>
</dbReference>
<evidence type="ECO:0000256" key="2">
    <source>
        <dbReference type="ARBA" id="ARBA00005985"/>
    </source>
</evidence>
<keyword evidence="6 8" id="KW-1133">Transmembrane helix</keyword>
<dbReference type="CDD" id="cd13962">
    <property type="entry name" value="PT_UbiA_UBIAD1"/>
    <property type="match status" value="1"/>
</dbReference>
<dbReference type="Gene3D" id="1.20.120.1780">
    <property type="entry name" value="UbiA prenyltransferase"/>
    <property type="match status" value="1"/>
</dbReference>
<evidence type="ECO:0000256" key="1">
    <source>
        <dbReference type="ARBA" id="ARBA00004141"/>
    </source>
</evidence>
<proteinExistence type="inferred from homology"/>
<evidence type="ECO:0000313" key="10">
    <source>
        <dbReference type="Proteomes" id="UP001233999"/>
    </source>
</evidence>
<evidence type="ECO:0000256" key="3">
    <source>
        <dbReference type="ARBA" id="ARBA00022602"/>
    </source>
</evidence>
<comment type="similarity">
    <text evidence="2">Belongs to the UbiA prenyltransferase family.</text>
</comment>
<protein>
    <submittedName>
        <fullName evidence="9">Uncharacterized protein</fullName>
    </submittedName>
</protein>
<dbReference type="PANTHER" id="PTHR13929:SF0">
    <property type="entry name" value="UBIA PRENYLTRANSFERASE DOMAIN-CONTAINING PROTEIN 1"/>
    <property type="match status" value="1"/>
</dbReference>
<reference evidence="9" key="1">
    <citation type="journal article" date="2023" name="IScience">
        <title>Live-bearing cockroach genome reveals convergent evolutionary mechanisms linked to viviparity in insects and beyond.</title>
        <authorList>
            <person name="Fouks B."/>
            <person name="Harrison M.C."/>
            <person name="Mikhailova A.A."/>
            <person name="Marchal E."/>
            <person name="English S."/>
            <person name="Carruthers M."/>
            <person name="Jennings E.C."/>
            <person name="Chiamaka E.L."/>
            <person name="Frigard R.A."/>
            <person name="Pippel M."/>
            <person name="Attardo G.M."/>
            <person name="Benoit J.B."/>
            <person name="Bornberg-Bauer E."/>
            <person name="Tobe S.S."/>
        </authorList>
    </citation>
    <scope>NUCLEOTIDE SEQUENCE</scope>
    <source>
        <strain evidence="9">Stay&amp;Tobe</strain>
    </source>
</reference>
<evidence type="ECO:0000256" key="4">
    <source>
        <dbReference type="ARBA" id="ARBA00022679"/>
    </source>
</evidence>
<evidence type="ECO:0000256" key="6">
    <source>
        <dbReference type="ARBA" id="ARBA00022989"/>
    </source>
</evidence>
<comment type="caution">
    <text evidence="9">The sequence shown here is derived from an EMBL/GenBank/DDBJ whole genome shotgun (WGS) entry which is preliminary data.</text>
</comment>
<evidence type="ECO:0000256" key="5">
    <source>
        <dbReference type="ARBA" id="ARBA00022692"/>
    </source>
</evidence>
<dbReference type="AlphaFoldDB" id="A0AAD7Z6W8"/>
<dbReference type="GO" id="GO:0004659">
    <property type="term" value="F:prenyltransferase activity"/>
    <property type="evidence" value="ECO:0007669"/>
    <property type="project" value="UniProtKB-KW"/>
</dbReference>
<accession>A0AAD7Z6W8</accession>
<gene>
    <name evidence="9" type="ORF">L9F63_007784</name>
</gene>
<dbReference type="EMBL" id="JASPKZ010010241">
    <property type="protein sequence ID" value="KAJ9575049.1"/>
    <property type="molecule type" value="Genomic_DNA"/>
</dbReference>